<organism evidence="1 2">
    <name type="scientific">Paraburkholderia sabiae</name>
    <dbReference type="NCBI Taxonomy" id="273251"/>
    <lineage>
        <taxon>Bacteria</taxon>
        <taxon>Pseudomonadati</taxon>
        <taxon>Pseudomonadota</taxon>
        <taxon>Betaproteobacteria</taxon>
        <taxon>Burkholderiales</taxon>
        <taxon>Burkholderiaceae</taxon>
        <taxon>Paraburkholderia</taxon>
    </lineage>
</organism>
<protein>
    <submittedName>
        <fullName evidence="1">DUF3331 domain-containing protein</fullName>
    </submittedName>
</protein>
<name>A0ABU9QCC0_9BURK</name>
<evidence type="ECO:0000313" key="1">
    <source>
        <dbReference type="EMBL" id="MEM5287082.1"/>
    </source>
</evidence>
<reference evidence="1 2" key="1">
    <citation type="submission" date="2024-01" db="EMBL/GenBank/DDBJ databases">
        <title>The diversity of rhizobia nodulating Mimosa spp. in eleven states of Brazil covering several biomes is determined by host plant, location, and edaphic factors.</title>
        <authorList>
            <person name="Rouws L."/>
            <person name="Barauna A."/>
            <person name="Beukes C."/>
            <person name="De Faria S.M."/>
            <person name="Gross E."/>
            <person name="Dos Reis Junior F.B."/>
            <person name="Simon M."/>
            <person name="Maluk M."/>
            <person name="Odee D.W."/>
            <person name="Kenicer G."/>
            <person name="Young J.P.W."/>
            <person name="Reis V.M."/>
            <person name="Zilli J."/>
            <person name="James E.K."/>
        </authorList>
    </citation>
    <scope>NUCLEOTIDE SEQUENCE [LARGE SCALE GENOMIC DNA]</scope>
    <source>
        <strain evidence="1 2">JPY77</strain>
    </source>
</reference>
<dbReference type="EMBL" id="JAZHGC010000011">
    <property type="protein sequence ID" value="MEM5287082.1"/>
    <property type="molecule type" value="Genomic_DNA"/>
</dbReference>
<gene>
    <name evidence="1" type="ORF">V4C55_15275</name>
</gene>
<proteinExistence type="predicted"/>
<keyword evidence="2" id="KW-1185">Reference proteome</keyword>
<comment type="caution">
    <text evidence="1">The sequence shown here is derived from an EMBL/GenBank/DDBJ whole genome shotgun (WGS) entry which is preliminary data.</text>
</comment>
<dbReference type="RefSeq" id="WP_201657097.1">
    <property type="nucleotide sequence ID" value="NZ_CAJHCS010000026.1"/>
</dbReference>
<dbReference type="Pfam" id="PF11811">
    <property type="entry name" value="DUF3331"/>
    <property type="match status" value="1"/>
</dbReference>
<evidence type="ECO:0000313" key="2">
    <source>
        <dbReference type="Proteomes" id="UP001494588"/>
    </source>
</evidence>
<accession>A0ABU9QCC0</accession>
<dbReference type="InterPro" id="IPR021769">
    <property type="entry name" value="DUF3331"/>
</dbReference>
<sequence>MNALSELSEHNIVLRTLLNVLDPSAEQRNACTKNRYAALKKLRVTIPTPASEVREVQPKPAHIVVQERLSSCTISVSWSDPCTGRYTEQIWRSGLARDAAVCALTGRAISRGDAVFRPRAHDFHVPSNQHQMILAATVDGHAEADVSVA</sequence>
<dbReference type="Proteomes" id="UP001494588">
    <property type="component" value="Unassembled WGS sequence"/>
</dbReference>